<dbReference type="AlphaFoldDB" id="A0A2G9V0S1"/>
<evidence type="ECO:0000256" key="10">
    <source>
        <dbReference type="ARBA" id="ARBA00023242"/>
    </source>
</evidence>
<feature type="repeat" description="WD" evidence="12">
    <location>
        <begin position="194"/>
        <end position="235"/>
    </location>
</feature>
<keyword evidence="10" id="KW-0539">Nucleus</keyword>
<keyword evidence="8" id="KW-0010">Activator</keyword>
<dbReference type="InterPro" id="IPR020472">
    <property type="entry name" value="WD40_PAC1"/>
</dbReference>
<evidence type="ECO:0000256" key="6">
    <source>
        <dbReference type="ARBA" id="ARBA00022853"/>
    </source>
</evidence>
<organism evidence="13 14">
    <name type="scientific">Teladorsagia circumcincta</name>
    <name type="common">Brown stomach worm</name>
    <name type="synonym">Ostertagia circumcincta</name>
    <dbReference type="NCBI Taxonomy" id="45464"/>
    <lineage>
        <taxon>Eukaryota</taxon>
        <taxon>Metazoa</taxon>
        <taxon>Ecdysozoa</taxon>
        <taxon>Nematoda</taxon>
        <taxon>Chromadorea</taxon>
        <taxon>Rhabditida</taxon>
        <taxon>Rhabditina</taxon>
        <taxon>Rhabditomorpha</taxon>
        <taxon>Strongyloidea</taxon>
        <taxon>Trichostrongylidae</taxon>
        <taxon>Teladorsagia</taxon>
    </lineage>
</organism>
<accession>A0A2G9V0S1</accession>
<evidence type="ECO:0000256" key="2">
    <source>
        <dbReference type="ARBA" id="ARBA00022491"/>
    </source>
</evidence>
<dbReference type="GO" id="GO:0000976">
    <property type="term" value="F:transcription cis-regulatory region binding"/>
    <property type="evidence" value="ECO:0007669"/>
    <property type="project" value="UniProtKB-ARBA"/>
</dbReference>
<evidence type="ECO:0000256" key="8">
    <source>
        <dbReference type="ARBA" id="ARBA00023159"/>
    </source>
</evidence>
<dbReference type="FunFam" id="1.20.960.30:FF:000001">
    <property type="entry name" value="F-box-like/WD repeat-containing protein TBL1XR1"/>
    <property type="match status" value="1"/>
</dbReference>
<dbReference type="PANTHER" id="PTHR22846:SF2">
    <property type="entry name" value="F-BOX-LIKE_WD REPEAT-CONTAINING PROTEIN EBI"/>
    <property type="match status" value="1"/>
</dbReference>
<dbReference type="PROSITE" id="PS50082">
    <property type="entry name" value="WD_REPEATS_2"/>
    <property type="match status" value="6"/>
</dbReference>
<dbReference type="SUPFAM" id="SSF50978">
    <property type="entry name" value="WD40 repeat-like"/>
    <property type="match status" value="2"/>
</dbReference>
<dbReference type="GO" id="GO:0006325">
    <property type="term" value="P:chromatin organization"/>
    <property type="evidence" value="ECO:0007669"/>
    <property type="project" value="UniProtKB-KW"/>
</dbReference>
<feature type="repeat" description="WD" evidence="12">
    <location>
        <begin position="467"/>
        <end position="508"/>
    </location>
</feature>
<dbReference type="InterPro" id="IPR006594">
    <property type="entry name" value="LisH"/>
</dbReference>
<dbReference type="GO" id="GO:0000118">
    <property type="term" value="C:histone deacetylase complex"/>
    <property type="evidence" value="ECO:0007669"/>
    <property type="project" value="TreeGrafter"/>
</dbReference>
<comment type="similarity">
    <text evidence="11">Belongs to the WD repeat EBI family.</text>
</comment>
<keyword evidence="4" id="KW-0677">Repeat</keyword>
<feature type="repeat" description="WD" evidence="12">
    <location>
        <begin position="259"/>
        <end position="290"/>
    </location>
</feature>
<keyword evidence="7" id="KW-0805">Transcription regulation</keyword>
<evidence type="ECO:0000256" key="3">
    <source>
        <dbReference type="ARBA" id="ARBA00022574"/>
    </source>
</evidence>
<dbReference type="PANTHER" id="PTHR22846">
    <property type="entry name" value="WD40 REPEAT PROTEIN"/>
    <property type="match status" value="1"/>
</dbReference>
<keyword evidence="3 12" id="KW-0853">WD repeat</keyword>
<protein>
    <submittedName>
        <fullName evidence="13">WD domain, G-beta repeat protein</fullName>
    </submittedName>
</protein>
<dbReference type="InterPro" id="IPR001680">
    <property type="entry name" value="WD40_rpt"/>
</dbReference>
<name>A0A2G9V0S1_TELCI</name>
<feature type="repeat" description="WD" evidence="12">
    <location>
        <begin position="300"/>
        <end position="341"/>
    </location>
</feature>
<evidence type="ECO:0000256" key="5">
    <source>
        <dbReference type="ARBA" id="ARBA00022786"/>
    </source>
</evidence>
<feature type="repeat" description="WD" evidence="12">
    <location>
        <begin position="425"/>
        <end position="466"/>
    </location>
</feature>
<dbReference type="OrthoDB" id="1367865at2759"/>
<gene>
    <name evidence="13" type="ORF">TELCIR_02396</name>
</gene>
<dbReference type="Gene3D" id="2.130.10.10">
    <property type="entry name" value="YVTN repeat-like/Quinoprotein amine dehydrogenase"/>
    <property type="match status" value="1"/>
</dbReference>
<evidence type="ECO:0000256" key="7">
    <source>
        <dbReference type="ARBA" id="ARBA00023015"/>
    </source>
</evidence>
<dbReference type="GO" id="GO:0003714">
    <property type="term" value="F:transcription corepressor activity"/>
    <property type="evidence" value="ECO:0007669"/>
    <property type="project" value="InterPro"/>
</dbReference>
<keyword evidence="6" id="KW-0156">Chromatin regulator</keyword>
<dbReference type="InterPro" id="IPR019775">
    <property type="entry name" value="WD40_repeat_CS"/>
</dbReference>
<dbReference type="GO" id="GO:0045944">
    <property type="term" value="P:positive regulation of transcription by RNA polymerase II"/>
    <property type="evidence" value="ECO:0007669"/>
    <property type="project" value="UniProtKB-ARBA"/>
</dbReference>
<keyword evidence="14" id="KW-1185">Reference proteome</keyword>
<dbReference type="PROSITE" id="PS50896">
    <property type="entry name" value="LISH"/>
    <property type="match status" value="1"/>
</dbReference>
<feature type="repeat" description="WD" evidence="12">
    <location>
        <begin position="383"/>
        <end position="424"/>
    </location>
</feature>
<dbReference type="FunFam" id="2.130.10.10:FF:002234">
    <property type="entry name" value="F-box-like/WD repeat-containing protein TBL1XR1"/>
    <property type="match status" value="1"/>
</dbReference>
<evidence type="ECO:0000256" key="9">
    <source>
        <dbReference type="ARBA" id="ARBA00023163"/>
    </source>
</evidence>
<evidence type="ECO:0000313" key="13">
    <source>
        <dbReference type="EMBL" id="PIO75562.1"/>
    </source>
</evidence>
<dbReference type="Pfam" id="PF00400">
    <property type="entry name" value="WD40"/>
    <property type="match status" value="7"/>
</dbReference>
<dbReference type="EMBL" id="KZ345130">
    <property type="protein sequence ID" value="PIO75562.1"/>
    <property type="molecule type" value="Genomic_DNA"/>
</dbReference>
<evidence type="ECO:0000313" key="14">
    <source>
        <dbReference type="Proteomes" id="UP000230423"/>
    </source>
</evidence>
<dbReference type="SMART" id="SM00320">
    <property type="entry name" value="WD40"/>
    <property type="match status" value="8"/>
</dbReference>
<sequence length="580" mass="64593">MSFSSNELNYIVWRYLTESGFEHSAYVFAMESNLVDSDIDCTEVASGALVMMVQRGLFYAEAEFRAMANPDNTPMLDEKTDTLGLIEAVMTEPPLSKFRNSQAVPVSNSETTTPAIGKEIEREKKGYIERELCLMMSPSRNNGTTLGVHGKKQQAAQQASSLTDVAAPRAVTGDSNGVRHTDAVEFPEDKVRFLKCHSSEVFICAWNPVEDLMASGSGDSTARIWNLAGSENPATPSREFEARTKVLKHCTSGESEKAQQPSNKDVTSLDWDAAGDLLATGCYDGFARIWTAEGRLRCTLGAHKGPIFALKWNSKGDYILSAGVDKSTIVWDAVKGQQVQQFHFHTASALDVDWITNDTFASCSTDKSIHVSRLGCDKPIRTYLGHRNEVNAIKYDQHSNRLASCSDDMSLKIWSLQEDQPVYDWKAHEKEIYTIRWSPLGHMLASASFDHTVRLWDVRRGELVRTLSRHNDPVYSVSFSPDGRYVASGCFDRSVFIWDIQTGKCLQSYVGEKRKGGIFEVSWNSRGEKVAASASDGTFISNCWFLYTHLKAVSLFELACGLRFYFVLLVSRHVASDVAK</sequence>
<comment type="subcellular location">
    <subcellularLocation>
        <location evidence="1">Nucleus</location>
    </subcellularLocation>
</comment>
<proteinExistence type="inferred from homology"/>
<dbReference type="Gene3D" id="1.20.960.30">
    <property type="match status" value="1"/>
</dbReference>
<dbReference type="Pfam" id="PF08513">
    <property type="entry name" value="LisH"/>
    <property type="match status" value="1"/>
</dbReference>
<keyword evidence="2" id="KW-0678">Repressor</keyword>
<keyword evidence="9" id="KW-0804">Transcription</keyword>
<dbReference type="SMART" id="SM00667">
    <property type="entry name" value="LisH"/>
    <property type="match status" value="1"/>
</dbReference>
<dbReference type="Proteomes" id="UP000230423">
    <property type="component" value="Unassembled WGS sequence"/>
</dbReference>
<dbReference type="PROSITE" id="PS00678">
    <property type="entry name" value="WD_REPEATS_1"/>
    <property type="match status" value="3"/>
</dbReference>
<dbReference type="CDD" id="cd00200">
    <property type="entry name" value="WD40"/>
    <property type="match status" value="1"/>
</dbReference>
<dbReference type="PROSITE" id="PS50294">
    <property type="entry name" value="WD_REPEATS_REGION"/>
    <property type="match status" value="5"/>
</dbReference>
<keyword evidence="5" id="KW-0833">Ubl conjugation pathway</keyword>
<dbReference type="InterPro" id="IPR015943">
    <property type="entry name" value="WD40/YVTN_repeat-like_dom_sf"/>
</dbReference>
<dbReference type="InterPro" id="IPR036322">
    <property type="entry name" value="WD40_repeat_dom_sf"/>
</dbReference>
<evidence type="ECO:0000256" key="4">
    <source>
        <dbReference type="ARBA" id="ARBA00022737"/>
    </source>
</evidence>
<evidence type="ECO:0000256" key="1">
    <source>
        <dbReference type="ARBA" id="ARBA00004123"/>
    </source>
</evidence>
<evidence type="ECO:0000256" key="12">
    <source>
        <dbReference type="PROSITE-ProRule" id="PRU00221"/>
    </source>
</evidence>
<evidence type="ECO:0000256" key="11">
    <source>
        <dbReference type="ARBA" id="ARBA00025741"/>
    </source>
</evidence>
<dbReference type="PRINTS" id="PR00320">
    <property type="entry name" value="GPROTEINBRPT"/>
</dbReference>
<reference evidence="13 14" key="1">
    <citation type="submission" date="2015-09" db="EMBL/GenBank/DDBJ databases">
        <title>Draft genome of the parasitic nematode Teladorsagia circumcincta isolate WARC Sus (inbred).</title>
        <authorList>
            <person name="Mitreva M."/>
        </authorList>
    </citation>
    <scope>NUCLEOTIDE SEQUENCE [LARGE SCALE GENOMIC DNA]</scope>
    <source>
        <strain evidence="13 14">S</strain>
    </source>
</reference>
<dbReference type="InterPro" id="IPR045183">
    <property type="entry name" value="Ebi-like"/>
</dbReference>